<accession>A0A8J6N6K1</accession>
<keyword evidence="5" id="KW-0472">Membrane</keyword>
<reference evidence="7 8" key="1">
    <citation type="submission" date="2020-08" db="EMBL/GenBank/DDBJ databases">
        <title>Bridging the membrane lipid divide: bacteria of the FCB group superphylum have the potential to synthesize archaeal ether lipids.</title>
        <authorList>
            <person name="Villanueva L."/>
            <person name="Von Meijenfeldt F.A.B."/>
            <person name="Westbye A.B."/>
            <person name="Yadav S."/>
            <person name="Hopmans E.C."/>
            <person name="Dutilh B.E."/>
            <person name="Sinninghe Damste J.S."/>
        </authorList>
    </citation>
    <scope>NUCLEOTIDE SEQUENCE [LARGE SCALE GENOMIC DNA]</scope>
    <source>
        <strain evidence="7">NIOZ-UU82</strain>
    </source>
</reference>
<feature type="transmembrane region" description="Helical" evidence="5">
    <location>
        <begin position="590"/>
        <end position="608"/>
    </location>
</feature>
<dbReference type="InterPro" id="IPR029063">
    <property type="entry name" value="SAM-dependent_MTases_sf"/>
</dbReference>
<proteinExistence type="inferred from homology"/>
<name>A0A8J6N6K1_9BACT</name>
<dbReference type="PROSITE" id="PS51006">
    <property type="entry name" value="PABS_2"/>
    <property type="match status" value="1"/>
</dbReference>
<feature type="transmembrane region" description="Helical" evidence="5">
    <location>
        <begin position="148"/>
        <end position="172"/>
    </location>
</feature>
<dbReference type="AlphaFoldDB" id="A0A8J6N6K1"/>
<comment type="similarity">
    <text evidence="1">Belongs to the spermidine/spermine synthase family.</text>
</comment>
<evidence type="ECO:0000256" key="3">
    <source>
        <dbReference type="ARBA" id="ARBA00023115"/>
    </source>
</evidence>
<evidence type="ECO:0000256" key="4">
    <source>
        <dbReference type="PROSITE-ProRule" id="PRU00354"/>
    </source>
</evidence>
<gene>
    <name evidence="7" type="ORF">H8E80_05290</name>
</gene>
<keyword evidence="2 4" id="KW-0808">Transferase</keyword>
<comment type="caution">
    <text evidence="4">Lacks conserved residue(s) required for the propagation of feature annotation.</text>
</comment>
<feature type="transmembrane region" description="Helical" evidence="5">
    <location>
        <begin position="203"/>
        <end position="221"/>
    </location>
</feature>
<dbReference type="GO" id="GO:0006596">
    <property type="term" value="P:polyamine biosynthetic process"/>
    <property type="evidence" value="ECO:0007669"/>
    <property type="project" value="UniProtKB-UniRule"/>
</dbReference>
<protein>
    <recommendedName>
        <fullName evidence="6">PABS domain-containing protein</fullName>
    </recommendedName>
</protein>
<evidence type="ECO:0000256" key="1">
    <source>
        <dbReference type="ARBA" id="ARBA00007867"/>
    </source>
</evidence>
<feature type="transmembrane region" description="Helical" evidence="5">
    <location>
        <begin position="75"/>
        <end position="93"/>
    </location>
</feature>
<feature type="transmembrane region" description="Helical" evidence="5">
    <location>
        <begin position="113"/>
        <end position="136"/>
    </location>
</feature>
<evidence type="ECO:0000313" key="7">
    <source>
        <dbReference type="EMBL" id="MBC8199447.1"/>
    </source>
</evidence>
<organism evidence="7 8">
    <name type="scientific">Candidatus Desulfaltia bathyphila</name>
    <dbReference type="NCBI Taxonomy" id="2841697"/>
    <lineage>
        <taxon>Bacteria</taxon>
        <taxon>Pseudomonadati</taxon>
        <taxon>Thermodesulfobacteriota</taxon>
        <taxon>Desulfobacteria</taxon>
        <taxon>Desulfobacterales</taxon>
        <taxon>Desulfobacterales incertae sedis</taxon>
        <taxon>Candidatus Desulfaltia</taxon>
    </lineage>
</organism>
<feature type="transmembrane region" description="Helical" evidence="5">
    <location>
        <begin position="7"/>
        <end position="28"/>
    </location>
</feature>
<feature type="transmembrane region" description="Helical" evidence="5">
    <location>
        <begin position="620"/>
        <end position="641"/>
    </location>
</feature>
<keyword evidence="5" id="KW-1133">Transmembrane helix</keyword>
<evidence type="ECO:0000259" key="6">
    <source>
        <dbReference type="PROSITE" id="PS51006"/>
    </source>
</evidence>
<dbReference type="CDD" id="cd02440">
    <property type="entry name" value="AdoMet_MTases"/>
    <property type="match status" value="1"/>
</dbReference>
<dbReference type="Gene3D" id="3.40.50.150">
    <property type="entry name" value="Vaccinia Virus protein VP39"/>
    <property type="match status" value="1"/>
</dbReference>
<feature type="transmembrane region" description="Helical" evidence="5">
    <location>
        <begin position="40"/>
        <end position="63"/>
    </location>
</feature>
<feature type="transmembrane region" description="Helical" evidence="5">
    <location>
        <begin position="556"/>
        <end position="578"/>
    </location>
</feature>
<dbReference type="GO" id="GO:0016740">
    <property type="term" value="F:transferase activity"/>
    <property type="evidence" value="ECO:0007669"/>
    <property type="project" value="UniProtKB-UniRule"/>
</dbReference>
<feature type="transmembrane region" description="Helical" evidence="5">
    <location>
        <begin position="530"/>
        <end position="550"/>
    </location>
</feature>
<comment type="caution">
    <text evidence="7">The sequence shown here is derived from an EMBL/GenBank/DDBJ whole genome shotgun (WGS) entry which is preliminary data.</text>
</comment>
<sequence length="710" mass="79077">MKRKSERAITLVVIATGISSVVTQLLIIREFLAQFQGNEFVIALVLFNWLIIGGIGTLLAHLAIKGFWQATANRLGWLSFCLACLPALQIMAIRVLRDYFFIHGSSVGFYPTLAYTFITIAPYGLLLGFVLPYSLFVLRLEKPDYPGALIYMTDNIGDVAGGALFSFILVYLVTPLQAVFLANLPLLAATCFLFTSIRRHHPAAFIGTGLALTLLLTGIFMEPASLATFKGEPVYYRESRYGRITVYKDKEQFTLFMDGTPVFSNQNLTMAEETIHYPLSQSTNPQKILIISAQGGMLEELQKYRPARIDYVELDPEVSSALFRFGLIKDIPGLHVIHQDARAYLMKTDEIYDAIIVNLPEPETFQINRFFTDRFFALAKQHLTASGILSFSVQGFDSYLAETQRRKISSLYNTVSEHFDHVLLLPGQRIFFLCGNRPIRTDIPACLLEKGIQTSYISGFYYGNMTNGRIAGLNNLLDPAAPKNIDESPQLMRLVFSQWFSKFSTSPNRFIVGLAILLLVYMFRIRAEEFVLFSTGCMTMGSEILVIFAFQIFFGYIYFQIGLIITVFLAGLLPGAWFGEKLRGRGKQMLIITDSLLISLLGLFILAMKYGGDRLPVASFLVFGFVISLICGFQFPVALRLRGGDNSVVTRAFSADLIGAAFGTLFTSVALIPYLGIVWATAGLIGLKLTSLTIMATGHEKNKQTSISIL</sequence>
<evidence type="ECO:0000256" key="2">
    <source>
        <dbReference type="ARBA" id="ARBA00022679"/>
    </source>
</evidence>
<dbReference type="Pfam" id="PF01564">
    <property type="entry name" value="Spermine_synth"/>
    <property type="match status" value="1"/>
</dbReference>
<feature type="domain" description="PABS" evidence="6">
    <location>
        <begin position="217"/>
        <end position="436"/>
    </location>
</feature>
<evidence type="ECO:0000313" key="8">
    <source>
        <dbReference type="Proteomes" id="UP000603545"/>
    </source>
</evidence>
<feature type="transmembrane region" description="Helical" evidence="5">
    <location>
        <begin position="653"/>
        <end position="671"/>
    </location>
</feature>
<dbReference type="Proteomes" id="UP000603545">
    <property type="component" value="Unassembled WGS sequence"/>
</dbReference>
<dbReference type="PANTHER" id="PTHR43317:SF1">
    <property type="entry name" value="THERMOSPERMINE SYNTHASE ACAULIS5"/>
    <property type="match status" value="1"/>
</dbReference>
<dbReference type="InterPro" id="IPR030374">
    <property type="entry name" value="PABS"/>
</dbReference>
<keyword evidence="3 4" id="KW-0620">Polyamine biosynthesis</keyword>
<dbReference type="SUPFAM" id="SSF53335">
    <property type="entry name" value="S-adenosyl-L-methionine-dependent methyltransferases"/>
    <property type="match status" value="1"/>
</dbReference>
<dbReference type="EMBL" id="JACNLL010000053">
    <property type="protein sequence ID" value="MBC8199447.1"/>
    <property type="molecule type" value="Genomic_DNA"/>
</dbReference>
<dbReference type="PANTHER" id="PTHR43317">
    <property type="entry name" value="THERMOSPERMINE SYNTHASE ACAULIS5"/>
    <property type="match status" value="1"/>
</dbReference>
<keyword evidence="5" id="KW-0812">Transmembrane</keyword>
<evidence type="ECO:0000256" key="5">
    <source>
        <dbReference type="SAM" id="Phobius"/>
    </source>
</evidence>